<evidence type="ECO:0000256" key="1">
    <source>
        <dbReference type="SAM" id="MobiDB-lite"/>
    </source>
</evidence>
<evidence type="ECO:0000313" key="2">
    <source>
        <dbReference type="EMBL" id="KAF7635953.1"/>
    </source>
</evidence>
<feature type="region of interest" description="Disordered" evidence="1">
    <location>
        <begin position="454"/>
        <end position="515"/>
    </location>
</feature>
<reference evidence="2" key="1">
    <citation type="journal article" date="2020" name="Ecol. Evol.">
        <title>Genome structure and content of the rice root-knot nematode (Meloidogyne graminicola).</title>
        <authorList>
            <person name="Phan N.T."/>
            <person name="Danchin E.G.J."/>
            <person name="Klopp C."/>
            <person name="Perfus-Barbeoch L."/>
            <person name="Kozlowski D.K."/>
            <person name="Koutsovoulos G.D."/>
            <person name="Lopez-Roques C."/>
            <person name="Bouchez O."/>
            <person name="Zahm M."/>
            <person name="Besnard G."/>
            <person name="Bellafiore S."/>
        </authorList>
    </citation>
    <scope>NUCLEOTIDE SEQUENCE</scope>
    <source>
        <strain evidence="2">VN-18</strain>
    </source>
</reference>
<comment type="caution">
    <text evidence="2">The sequence shown here is derived from an EMBL/GenBank/DDBJ whole genome shotgun (WGS) entry which is preliminary data.</text>
</comment>
<dbReference type="Proteomes" id="UP000605970">
    <property type="component" value="Unassembled WGS sequence"/>
</dbReference>
<sequence>MSYLSATMMSRLISKKANRIDKMLSPFLLFILLDFIFNNEQIMAMEGDILSAEGIINSQKDNELISNHDENFSTTEHVLKVEEKEVPVEEREVNVPVGEKERKVSNDVEMDALLHSSYSSSLSSKSSNDSSKKDILDPIDVQTNGHDEKVYLKDYSLSFLNSFYVILQIYLEIQQNSEEIEGNEEYLETPILSESPYFNPEVESLKDNDDLLNSHSVEIEESLGQTSNNKKEIEETLTNLPLTSEKNVSEIKGNLPQNLEGESGKSLKRRYGSILLPKIKEKYLKNEKFKDNDEEFKDLKQKSKSKSWPSNSPRNKDFSQENIDNNEEISAGPINSYKNTDEEIKFPLSSNYRKIVEKHSPLFESDHLTNEIEPVKSETENKDIEKRLKNPLTLNSPSPVKDNNQIARKTNHPMHHALGIVRNISHHALNFIGTPFKFIGGAFHSLRNKIFGKKKDEAKNNKSPKRILKMHPLEGKEHHEEKKKDEYIKPKDAHLHKDELNQRHKHQRGMEKSGI</sequence>
<feature type="region of interest" description="Disordered" evidence="1">
    <location>
        <begin position="295"/>
        <end position="336"/>
    </location>
</feature>
<proteinExistence type="predicted"/>
<accession>A0A8S9ZRY0</accession>
<dbReference type="AlphaFoldDB" id="A0A8S9ZRY0"/>
<keyword evidence="3" id="KW-1185">Reference proteome</keyword>
<name>A0A8S9ZRY0_9BILA</name>
<organism evidence="2 3">
    <name type="scientific">Meloidogyne graminicola</name>
    <dbReference type="NCBI Taxonomy" id="189291"/>
    <lineage>
        <taxon>Eukaryota</taxon>
        <taxon>Metazoa</taxon>
        <taxon>Ecdysozoa</taxon>
        <taxon>Nematoda</taxon>
        <taxon>Chromadorea</taxon>
        <taxon>Rhabditida</taxon>
        <taxon>Tylenchina</taxon>
        <taxon>Tylenchomorpha</taxon>
        <taxon>Tylenchoidea</taxon>
        <taxon>Meloidogynidae</taxon>
        <taxon>Meloidogyninae</taxon>
        <taxon>Meloidogyne</taxon>
    </lineage>
</organism>
<feature type="region of interest" description="Disordered" evidence="1">
    <location>
        <begin position="237"/>
        <end position="264"/>
    </location>
</feature>
<feature type="region of interest" description="Disordered" evidence="1">
    <location>
        <begin position="119"/>
        <end position="139"/>
    </location>
</feature>
<dbReference type="EMBL" id="JABEBT010000036">
    <property type="protein sequence ID" value="KAF7635953.1"/>
    <property type="molecule type" value="Genomic_DNA"/>
</dbReference>
<feature type="compositionally biased region" description="Low complexity" evidence="1">
    <location>
        <begin position="119"/>
        <end position="129"/>
    </location>
</feature>
<protein>
    <submittedName>
        <fullName evidence="2">Uncharacterized protein</fullName>
    </submittedName>
</protein>
<feature type="compositionally biased region" description="Polar residues" evidence="1">
    <location>
        <begin position="237"/>
        <end position="246"/>
    </location>
</feature>
<feature type="compositionally biased region" description="Basic and acidic residues" evidence="1">
    <location>
        <begin position="471"/>
        <end position="515"/>
    </location>
</feature>
<evidence type="ECO:0000313" key="3">
    <source>
        <dbReference type="Proteomes" id="UP000605970"/>
    </source>
</evidence>
<gene>
    <name evidence="2" type="ORF">Mgra_00004673</name>
</gene>